<gene>
    <name evidence="1" type="ORF">ACFQ41_04835</name>
</gene>
<keyword evidence="2" id="KW-1185">Reference proteome</keyword>
<dbReference type="Proteomes" id="UP001597199">
    <property type="component" value="Unassembled WGS sequence"/>
</dbReference>
<protein>
    <submittedName>
        <fullName evidence="1">Phage minor capsid protein</fullName>
    </submittedName>
</protein>
<comment type="caution">
    <text evidence="1">The sequence shown here is derived from an EMBL/GenBank/DDBJ whole genome shotgun (WGS) entry which is preliminary data.</text>
</comment>
<evidence type="ECO:0000313" key="2">
    <source>
        <dbReference type="Proteomes" id="UP001597199"/>
    </source>
</evidence>
<dbReference type="InterPro" id="IPR009319">
    <property type="entry name" value="Phage_A118_VSP1"/>
</dbReference>
<reference evidence="2" key="1">
    <citation type="journal article" date="2019" name="Int. J. Syst. Evol. Microbiol.">
        <title>The Global Catalogue of Microorganisms (GCM) 10K type strain sequencing project: providing services to taxonomists for standard genome sequencing and annotation.</title>
        <authorList>
            <consortium name="The Broad Institute Genomics Platform"/>
            <consortium name="The Broad Institute Genome Sequencing Center for Infectious Disease"/>
            <person name="Wu L."/>
            <person name="Ma J."/>
        </authorList>
    </citation>
    <scope>NUCLEOTIDE SEQUENCE [LARGE SCALE GENOMIC DNA]</scope>
    <source>
        <strain evidence="2">CCM 9110</strain>
    </source>
</reference>
<name>A0ABW4BFU6_9LACO</name>
<evidence type="ECO:0000313" key="1">
    <source>
        <dbReference type="EMBL" id="MFD1398625.1"/>
    </source>
</evidence>
<organism evidence="1 2">
    <name type="scientific">Lacticaseibacillus suilingensis</name>
    <dbReference type="NCBI Taxonomy" id="2799577"/>
    <lineage>
        <taxon>Bacteria</taxon>
        <taxon>Bacillati</taxon>
        <taxon>Bacillota</taxon>
        <taxon>Bacilli</taxon>
        <taxon>Lactobacillales</taxon>
        <taxon>Lactobacillaceae</taxon>
        <taxon>Lacticaseibacillus</taxon>
    </lineage>
</organism>
<accession>A0ABW4BFU6</accession>
<sequence length="386" mass="43781">MPKVTQHQMDVTESSIIDVYQHLEQQLFEDFVNRLQQHGIEDVDQTNVLQWQMEVMNDLHLVNSDVINEASKATGIARAKLVELFQHQGYKVVDQEYNRATKATGRQVSSMQVNTTKQVLDGYLKQTFQALENNVNQTLLSTNYGTNAATKTYQQIVKETTADVLAGLRTPDQALKATIYRWRDKGIDLGLVDKGGHRWSLESYARLVVDNTSRRAFQAVRDQAADDVGVDTFVMSSHEASRAACAPIQGKLVTTRPESFTDANTGEHFISLYDHGYGTPSGTFGINCHHLKWLYVPGASSNNQPQYDPAEAIAKGDMVAKQRELERRIRAYKQKQALAEKMSDTDGVMRNQLLVRRNQAALRKLMSDFDYLHRDYAREKVFTHSY</sequence>
<dbReference type="Pfam" id="PF06152">
    <property type="entry name" value="Phage_min_cap2"/>
    <property type="match status" value="1"/>
</dbReference>
<dbReference type="EMBL" id="JBHTOA010000020">
    <property type="protein sequence ID" value="MFD1398625.1"/>
    <property type="molecule type" value="Genomic_DNA"/>
</dbReference>
<proteinExistence type="predicted"/>
<dbReference type="RefSeq" id="WP_204119404.1">
    <property type="nucleotide sequence ID" value="NZ_BOLV01000015.1"/>
</dbReference>